<dbReference type="PANTHER" id="PTHR22916">
    <property type="entry name" value="GLYCOSYLTRANSFERASE"/>
    <property type="match status" value="1"/>
</dbReference>
<dbReference type="Gene3D" id="3.90.550.10">
    <property type="entry name" value="Spore Coat Polysaccharide Biosynthesis Protein SpsA, Chain A"/>
    <property type="match status" value="1"/>
</dbReference>
<dbReference type="Pfam" id="PF00535">
    <property type="entry name" value="Glycos_transf_2"/>
    <property type="match status" value="1"/>
</dbReference>
<keyword evidence="1 4" id="KW-0328">Glycosyltransferase</keyword>
<dbReference type="InterPro" id="IPR001173">
    <property type="entry name" value="Glyco_trans_2-like"/>
</dbReference>
<keyword evidence="2 4" id="KW-0808">Transferase</keyword>
<evidence type="ECO:0000256" key="1">
    <source>
        <dbReference type="ARBA" id="ARBA00022676"/>
    </source>
</evidence>
<dbReference type="CDD" id="cd00761">
    <property type="entry name" value="Glyco_tranf_GTA_type"/>
    <property type="match status" value="1"/>
</dbReference>
<evidence type="ECO:0000313" key="4">
    <source>
        <dbReference type="EMBL" id="CQI88785.1"/>
    </source>
</evidence>
<dbReference type="STRING" id="29485.CH64_2363"/>
<dbReference type="Proteomes" id="UP000042054">
    <property type="component" value="Unassembled WGS sequence"/>
</dbReference>
<dbReference type="AlphaFoldDB" id="A0A0U1HQD8"/>
<accession>A0A0U1HQD8</accession>
<reference evidence="4 5" key="1">
    <citation type="submission" date="2015-03" db="EMBL/GenBank/DDBJ databases">
        <authorList>
            <person name="Murphy D."/>
        </authorList>
    </citation>
    <scope>NUCLEOTIDE SEQUENCE [LARGE SCALE GENOMIC DNA]</scope>
    <source>
        <strain evidence="4 5">68/02</strain>
    </source>
</reference>
<sequence length="358" mass="40461">MIRVSESSQHTCGLKDEGDNFIKDNKVTNPKDITVVVPVYNCVAYLAELLDSLRNQSGPSLEIIAVNDGSTDSSLSLLENMARLDPRIIIINQPNQGLSVARNTGIARATGTWIAFADGDDWLAPGALFTWFEQAKQQQLDLLIGNGYIFNLDPQQPTRHPLLHKQPWGQVLGGNQWVIQSVENNEWPHYAWLQLIRRDLLHTHQLAFIPKMLHEDILWTTHLALVAQRIGYCAKPFYGYRKNPESITHSHAPQALLHRANSYMHIIKGLVDIAETLEPALRHALFRHANQESRHFLGLIRKRLPASPARSALAAEFSHLGLCSALFRGTSNLHEFWRALRCTLIISGYARQKYLLPK</sequence>
<dbReference type="SUPFAM" id="SSF53448">
    <property type="entry name" value="Nucleotide-diphospho-sugar transferases"/>
    <property type="match status" value="1"/>
</dbReference>
<dbReference type="InterPro" id="IPR029044">
    <property type="entry name" value="Nucleotide-diphossugar_trans"/>
</dbReference>
<protein>
    <submittedName>
        <fullName evidence="4">Putative glycosyl transferase</fullName>
        <ecNumber evidence="4">2.4.1.212</ecNumber>
    </submittedName>
</protein>
<dbReference type="PANTHER" id="PTHR22916:SF51">
    <property type="entry name" value="GLYCOSYLTRANSFERASE EPSH-RELATED"/>
    <property type="match status" value="1"/>
</dbReference>
<organism evidence="4 5">
    <name type="scientific">Yersinia rohdei</name>
    <dbReference type="NCBI Taxonomy" id="29485"/>
    <lineage>
        <taxon>Bacteria</taxon>
        <taxon>Pseudomonadati</taxon>
        <taxon>Pseudomonadota</taxon>
        <taxon>Gammaproteobacteria</taxon>
        <taxon>Enterobacterales</taxon>
        <taxon>Yersiniaceae</taxon>
        <taxon>Yersinia</taxon>
    </lineage>
</organism>
<dbReference type="GO" id="GO:0050501">
    <property type="term" value="F:hyaluronan synthase activity"/>
    <property type="evidence" value="ECO:0007669"/>
    <property type="project" value="UniProtKB-EC"/>
</dbReference>
<evidence type="ECO:0000259" key="3">
    <source>
        <dbReference type="Pfam" id="PF00535"/>
    </source>
</evidence>
<gene>
    <name evidence="4" type="primary">hyaD_1</name>
    <name evidence="4" type="ORF">ERS008555_01135</name>
</gene>
<name>A0A0U1HQD8_YERRO</name>
<evidence type="ECO:0000256" key="2">
    <source>
        <dbReference type="ARBA" id="ARBA00022679"/>
    </source>
</evidence>
<evidence type="ECO:0000313" key="5">
    <source>
        <dbReference type="Proteomes" id="UP000042054"/>
    </source>
</evidence>
<feature type="domain" description="Glycosyltransferase 2-like" evidence="3">
    <location>
        <begin position="34"/>
        <end position="163"/>
    </location>
</feature>
<dbReference type="EMBL" id="CTKE01000004">
    <property type="protein sequence ID" value="CQI88785.1"/>
    <property type="molecule type" value="Genomic_DNA"/>
</dbReference>
<dbReference type="EC" id="2.4.1.212" evidence="4"/>
<proteinExistence type="predicted"/>